<proteinExistence type="predicted"/>
<gene>
    <name evidence="1" type="ordered locus">Cyan7425_5139</name>
</gene>
<accession>B8HQ35</accession>
<dbReference type="eggNOG" id="ENOG502Z7ZS">
    <property type="taxonomic scope" value="Bacteria"/>
</dbReference>
<dbReference type="InterPro" id="IPR021848">
    <property type="entry name" value="HODM_asu-like"/>
</dbReference>
<organism evidence="1">
    <name type="scientific">Cyanothece sp. (strain PCC 7425 / ATCC 29141)</name>
    <dbReference type="NCBI Taxonomy" id="395961"/>
    <lineage>
        <taxon>Bacteria</taxon>
        <taxon>Bacillati</taxon>
        <taxon>Cyanobacteriota</taxon>
        <taxon>Cyanophyceae</taxon>
        <taxon>Gomontiellales</taxon>
        <taxon>Cyanothecaceae</taxon>
        <taxon>Cyanothece</taxon>
    </lineage>
</organism>
<dbReference type="HOGENOM" id="CLU_025462_1_0_3"/>
<dbReference type="OrthoDB" id="5242510at2"/>
<dbReference type="Pfam" id="PF11927">
    <property type="entry name" value="HODM_asu-like"/>
    <property type="match status" value="1"/>
</dbReference>
<protein>
    <recommendedName>
        <fullName evidence="2">DUF3445 domain-containing protein</fullName>
    </recommendedName>
</protein>
<sequence length="298" mass="34367">MVEFILSESKYKNYSPFDPGKVQLKLGVQPLALPEWIEIDQNFASQLAEKEKLLRDRPSQVLVSLAGSEVAQSETLELLLSHLQTYFEPIYQWDANQITNRLTGQVWQRQDYLPLDLAGRLVQEDWVLLRSTPNGYQLAAGSVCFPLRWDLREKLGKPLSQIHAPVPGYETIAPPVDHLFDRLKPEYPIWRMNWTIVATANLFLPPDQEPETTEITCANAGETLWLRMERQTLRRLPQTGYVLFGIHTHVYPLHILAAHPQLVEQLVATIAQMPEPMLVYKNIHTLREPLLSYLHQFK</sequence>
<name>B8HQ35_CYAP4</name>
<dbReference type="KEGG" id="cyn:Cyan7425_5139"/>
<dbReference type="STRING" id="395961.Cyan7425_5139"/>
<reference evidence="1" key="1">
    <citation type="submission" date="2009-01" db="EMBL/GenBank/DDBJ databases">
        <title>Complete sequence of chromosome Cyanothece sp. PCC 7425.</title>
        <authorList>
            <consortium name="US DOE Joint Genome Institute"/>
            <person name="Lucas S."/>
            <person name="Copeland A."/>
            <person name="Lapidus A."/>
            <person name="Glavina del Rio T."/>
            <person name="Dalin E."/>
            <person name="Tice H."/>
            <person name="Bruce D."/>
            <person name="Goodwin L."/>
            <person name="Pitluck S."/>
            <person name="Sims D."/>
            <person name="Meineke L."/>
            <person name="Brettin T."/>
            <person name="Detter J.C."/>
            <person name="Han C."/>
            <person name="Larimer F."/>
            <person name="Land M."/>
            <person name="Hauser L."/>
            <person name="Kyrpides N."/>
            <person name="Ovchinnikova G."/>
            <person name="Liberton M."/>
            <person name="Stoeckel J."/>
            <person name="Banerjee A."/>
            <person name="Singh A."/>
            <person name="Page L."/>
            <person name="Sato H."/>
            <person name="Zhao L."/>
            <person name="Sherman L."/>
            <person name="Pakrasi H."/>
            <person name="Richardson P."/>
        </authorList>
    </citation>
    <scope>NUCLEOTIDE SEQUENCE</scope>
    <source>
        <strain evidence="1">PCC 7425</strain>
    </source>
</reference>
<dbReference type="AlphaFoldDB" id="B8HQ35"/>
<evidence type="ECO:0000313" key="1">
    <source>
        <dbReference type="EMBL" id="ACL47432.1"/>
    </source>
</evidence>
<dbReference type="EMBL" id="CP001344">
    <property type="protein sequence ID" value="ACL47432.1"/>
    <property type="molecule type" value="Genomic_DNA"/>
</dbReference>
<evidence type="ECO:0008006" key="2">
    <source>
        <dbReference type="Google" id="ProtNLM"/>
    </source>
</evidence>